<sequence length="524" mass="60810">MKKLSDKIATLREKIFYSYIIKPNEIKGKHSNELLILLDILKTVYVEIISKSSYNSKEANINSIAETFSHAAIAYESGIASNILKSLIFIDELFISIENNFHDIPMYILKKKLLSLYQLAFNSNTHKELNNKLIHFIWIGEISKIQLKHVELWAKRNNDYRVMLWMDPKTLLAGELLKAKKATLRSDETSKDEALRVQRQCWYFSQERHIFNDEIIAEYLTDVSGKKFSSRCINKARKEFVNIKLSYLNIKIMDINTLISKYENRGRLKIYNFEIFYRTNLAAASDVIRLLVLSEFGGIYIDIDTLPKINIDFPHTDRYLTDNNLHDQHNEKIEAMKNTMTFEKFWQIENKERKTFESNDCFDKPALFNAIKKDLCSTGSNSVFCSLKEIKIPFDIPLLSRHKKNINVFFSNVIVANSNSTTIDLSLKIINENYRKIFRLVEKNIQSDFIFNYALDGYKNNSRVTLNISGPGVLLRAIFLTIIDTLELPQDIPESALLGFLNTHLSFTEQTMETESGLASSWMK</sequence>
<organism evidence="2 3">
    <name type="scientific">Serratia fonticola</name>
    <dbReference type="NCBI Taxonomy" id="47917"/>
    <lineage>
        <taxon>Bacteria</taxon>
        <taxon>Pseudomonadati</taxon>
        <taxon>Pseudomonadota</taxon>
        <taxon>Gammaproteobacteria</taxon>
        <taxon>Enterobacterales</taxon>
        <taxon>Yersiniaceae</taxon>
        <taxon>Serratia</taxon>
    </lineage>
</organism>
<name>A0AAE7JTC6_SERFO</name>
<protein>
    <recommendedName>
        <fullName evidence="1">GT44 domain-containing protein</fullName>
    </recommendedName>
</protein>
<dbReference type="InterPro" id="IPR024770">
    <property type="entry name" value="TcdA/TcdB_cat"/>
</dbReference>
<dbReference type="EMBL" id="CP054160">
    <property type="protein sequence ID" value="QKJ58909.1"/>
    <property type="molecule type" value="Genomic_DNA"/>
</dbReference>
<dbReference type="InterPro" id="IPR029044">
    <property type="entry name" value="Nucleotide-diphossugar_trans"/>
</dbReference>
<dbReference type="Gene3D" id="3.90.550.20">
    <property type="match status" value="1"/>
</dbReference>
<dbReference type="GO" id="GO:0016757">
    <property type="term" value="F:glycosyltransferase activity"/>
    <property type="evidence" value="ECO:0007669"/>
    <property type="project" value="InterPro"/>
</dbReference>
<feature type="domain" description="GT44" evidence="1">
    <location>
        <begin position="132"/>
        <end position="452"/>
    </location>
</feature>
<accession>A0AAE7JTC6</accession>
<gene>
    <name evidence="2" type="ORF">G9399_11745</name>
</gene>
<evidence type="ECO:0000259" key="1">
    <source>
        <dbReference type="Pfam" id="PF12919"/>
    </source>
</evidence>
<reference evidence="3" key="1">
    <citation type="submission" date="2020-03" db="EMBL/GenBank/DDBJ databases">
        <title>Genome sequences of seven Enterobacteriaceae strains isolated from Canadian wastewater treatment facilities.</title>
        <authorList>
            <person name="Huang H."/>
            <person name="Chmara J.T."/>
            <person name="Duceppe M.-O."/>
        </authorList>
    </citation>
    <scope>NUCLEOTIDE SEQUENCE [LARGE SCALE GENOMIC DNA]</scope>
    <source>
        <strain evidence="3">Biosolid 3</strain>
    </source>
</reference>
<dbReference type="AlphaFoldDB" id="A0AAE7JTC6"/>
<dbReference type="RefSeq" id="WP_173409192.1">
    <property type="nucleotide sequence ID" value="NZ_CP054160.3"/>
</dbReference>
<evidence type="ECO:0000313" key="2">
    <source>
        <dbReference type="EMBL" id="QKJ58909.1"/>
    </source>
</evidence>
<dbReference type="Proteomes" id="UP000503464">
    <property type="component" value="Chromosome"/>
</dbReference>
<dbReference type="SUPFAM" id="SSF53448">
    <property type="entry name" value="Nucleotide-diphospho-sugar transferases"/>
    <property type="match status" value="1"/>
</dbReference>
<dbReference type="Pfam" id="PF12919">
    <property type="entry name" value="TcdA_TcdB"/>
    <property type="match status" value="1"/>
</dbReference>
<evidence type="ECO:0000313" key="3">
    <source>
        <dbReference type="Proteomes" id="UP000503464"/>
    </source>
</evidence>
<proteinExistence type="predicted"/>